<comment type="caution">
    <text evidence="1">The sequence shown here is derived from an EMBL/GenBank/DDBJ whole genome shotgun (WGS) entry which is preliminary data.</text>
</comment>
<dbReference type="Proteomes" id="UP001221898">
    <property type="component" value="Unassembled WGS sequence"/>
</dbReference>
<evidence type="ECO:0000313" key="1">
    <source>
        <dbReference type="EMBL" id="KAJ8403019.1"/>
    </source>
</evidence>
<keyword evidence="2" id="KW-1185">Reference proteome</keyword>
<dbReference type="EMBL" id="JAINUG010000060">
    <property type="protein sequence ID" value="KAJ8403019.1"/>
    <property type="molecule type" value="Genomic_DNA"/>
</dbReference>
<dbReference type="PROSITE" id="PS51257">
    <property type="entry name" value="PROKAR_LIPOPROTEIN"/>
    <property type="match status" value="1"/>
</dbReference>
<reference evidence="1" key="1">
    <citation type="journal article" date="2023" name="Science">
        <title>Genome structures resolve the early diversification of teleost fishes.</title>
        <authorList>
            <person name="Parey E."/>
            <person name="Louis A."/>
            <person name="Montfort J."/>
            <person name="Bouchez O."/>
            <person name="Roques C."/>
            <person name="Iampietro C."/>
            <person name="Lluch J."/>
            <person name="Castinel A."/>
            <person name="Donnadieu C."/>
            <person name="Desvignes T."/>
            <person name="Floi Bucao C."/>
            <person name="Jouanno E."/>
            <person name="Wen M."/>
            <person name="Mejri S."/>
            <person name="Dirks R."/>
            <person name="Jansen H."/>
            <person name="Henkel C."/>
            <person name="Chen W.J."/>
            <person name="Zahm M."/>
            <person name="Cabau C."/>
            <person name="Klopp C."/>
            <person name="Thompson A.W."/>
            <person name="Robinson-Rechavi M."/>
            <person name="Braasch I."/>
            <person name="Lecointre G."/>
            <person name="Bobe J."/>
            <person name="Postlethwait J.H."/>
            <person name="Berthelot C."/>
            <person name="Roest Crollius H."/>
            <person name="Guiguen Y."/>
        </authorList>
    </citation>
    <scope>NUCLEOTIDE SEQUENCE</scope>
    <source>
        <strain evidence="1">NC1722</strain>
    </source>
</reference>
<accession>A0AAD7WNZ4</accession>
<organism evidence="1 2">
    <name type="scientific">Aldrovandia affinis</name>
    <dbReference type="NCBI Taxonomy" id="143900"/>
    <lineage>
        <taxon>Eukaryota</taxon>
        <taxon>Metazoa</taxon>
        <taxon>Chordata</taxon>
        <taxon>Craniata</taxon>
        <taxon>Vertebrata</taxon>
        <taxon>Euteleostomi</taxon>
        <taxon>Actinopterygii</taxon>
        <taxon>Neopterygii</taxon>
        <taxon>Teleostei</taxon>
        <taxon>Notacanthiformes</taxon>
        <taxon>Halosauridae</taxon>
        <taxon>Aldrovandia</taxon>
    </lineage>
</organism>
<proteinExistence type="predicted"/>
<dbReference type="AlphaFoldDB" id="A0AAD7WNZ4"/>
<gene>
    <name evidence="1" type="ORF">AAFF_G00359350</name>
</gene>
<protein>
    <submittedName>
        <fullName evidence="1">Uncharacterized protein</fullName>
    </submittedName>
</protein>
<sequence>MTRSFWEEECHTRLSARPPSEGWRPSAHLLVICGCDLTERYYATHLFLSACHARPGWRGHVREPSPALRAVVIPTERFSSRERGRLRPDRWADCGAACLP</sequence>
<name>A0AAD7WNZ4_9TELE</name>
<evidence type="ECO:0000313" key="2">
    <source>
        <dbReference type="Proteomes" id="UP001221898"/>
    </source>
</evidence>